<accession>A0A401FPJ0</accession>
<dbReference type="EMBL" id="BEXA01000009">
    <property type="protein sequence ID" value="GAY74309.1"/>
    <property type="molecule type" value="Genomic_DNA"/>
</dbReference>
<evidence type="ECO:0008006" key="5">
    <source>
        <dbReference type="Google" id="ProtNLM"/>
    </source>
</evidence>
<name>A0A401FPJ0_9LACO</name>
<dbReference type="RefSeq" id="WP_125008970.1">
    <property type="nucleotide sequence ID" value="NZ_BEXA01000009.1"/>
</dbReference>
<reference evidence="3 4" key="1">
    <citation type="submission" date="2017-11" db="EMBL/GenBank/DDBJ databases">
        <title>Draft Genome Sequence of Lactobacillus curieae NBRC 111893 isolated from Koso, a Japanese sugar-Vegetable Fermented Beverage.</title>
        <authorList>
            <person name="Chiou T.Y."/>
            <person name="Oshima K."/>
            <person name="Suda W."/>
            <person name="Hattori M."/>
            <person name="Takahashi T."/>
        </authorList>
    </citation>
    <scope>NUCLEOTIDE SEQUENCE [LARGE SCALE GENOMIC DNA]</scope>
    <source>
        <strain evidence="3 4">NBRC111893</strain>
    </source>
</reference>
<dbReference type="InterPro" id="IPR018649">
    <property type="entry name" value="SHOCT"/>
</dbReference>
<dbReference type="Pfam" id="PF14470">
    <property type="entry name" value="bPH_3"/>
    <property type="match status" value="1"/>
</dbReference>
<dbReference type="AlphaFoldDB" id="A0A401FPJ0"/>
<evidence type="ECO:0000259" key="1">
    <source>
        <dbReference type="Pfam" id="PF09851"/>
    </source>
</evidence>
<protein>
    <recommendedName>
        <fullName evidence="5">Short C-terminal domain-containing protein</fullName>
    </recommendedName>
</protein>
<dbReference type="Proteomes" id="UP000286974">
    <property type="component" value="Unassembled WGS sequence"/>
</dbReference>
<proteinExistence type="predicted"/>
<evidence type="ECO:0000259" key="2">
    <source>
        <dbReference type="Pfam" id="PF14470"/>
    </source>
</evidence>
<keyword evidence="4" id="KW-1185">Reference proteome</keyword>
<dbReference type="Pfam" id="PF09851">
    <property type="entry name" value="SHOCT"/>
    <property type="match status" value="1"/>
</dbReference>
<evidence type="ECO:0000313" key="4">
    <source>
        <dbReference type="Proteomes" id="UP000286974"/>
    </source>
</evidence>
<evidence type="ECO:0000313" key="3">
    <source>
        <dbReference type="EMBL" id="GAY74309.1"/>
    </source>
</evidence>
<organism evidence="3 4">
    <name type="scientific">Lentilactobacillus kosonis</name>
    <dbReference type="NCBI Taxonomy" id="2810561"/>
    <lineage>
        <taxon>Bacteria</taxon>
        <taxon>Bacillati</taxon>
        <taxon>Bacillota</taxon>
        <taxon>Bacilli</taxon>
        <taxon>Lactobacillales</taxon>
        <taxon>Lactobacillaceae</taxon>
        <taxon>Lentilactobacillus</taxon>
    </lineage>
</organism>
<gene>
    <name evidence="3" type="ORF">NBRC111893_2455</name>
</gene>
<feature type="domain" description="YokE-like PH" evidence="2">
    <location>
        <begin position="32"/>
        <end position="123"/>
    </location>
</feature>
<sequence length="180" mass="19910">MNLETIQQQMIDANVNDLFGTKKEVKALPDILSDDEVIQYATSGFIGNSTVLVVLTQKRVIFIDKGLLYGIKSTEIPLDMVNGVSYEKGLVQGKVSVVNGAVTTEITNIAKDNASTLSAKIKETAESYKEVLRNNRNINNTSIDNIDNDIDQIRKFKSLLDDGILTKDEFEAKKKQILGI</sequence>
<dbReference type="InterPro" id="IPR039519">
    <property type="entry name" value="YokE-like_PH"/>
</dbReference>
<dbReference type="OrthoDB" id="2307739at2"/>
<comment type="caution">
    <text evidence="3">The sequence shown here is derived from an EMBL/GenBank/DDBJ whole genome shotgun (WGS) entry which is preliminary data.</text>
</comment>
<feature type="domain" description="SHOCT" evidence="1">
    <location>
        <begin position="151"/>
        <end position="178"/>
    </location>
</feature>